<comment type="cofactor">
    <cofactor evidence="6">
        <name>Fe cation</name>
        <dbReference type="ChEBI" id="CHEBI:24875"/>
    </cofactor>
</comment>
<dbReference type="Pfam" id="PF00374">
    <property type="entry name" value="NiFeSe_Hases"/>
    <property type="match status" value="2"/>
</dbReference>
<name>A0A0G1U4K4_9BACT</name>
<protein>
    <submittedName>
        <fullName evidence="7">Nickel-dependent hydrogenase large subunit</fullName>
    </submittedName>
</protein>
<feature type="binding site" evidence="6">
    <location>
        <position position="68"/>
    </location>
    <ligand>
        <name>Fe cation</name>
        <dbReference type="ChEBI" id="CHEBI:24875"/>
    </ligand>
</feature>
<keyword evidence="6" id="KW-0408">Iron</keyword>
<sequence>MHQINLDLSLEEISKIEGGAGLDLTIRNGQVEKLNFKITEYKRFYTQAIRGKAALAAPTLLARICGTCSNAHILAAIKAVENAFKITPSPQTLILRRLVVNGLIIRDHALHLYIFVLPDLFQKDSLLDFDDQDPRQHQLLHDAFAVKDAGNNLSILTGGRSVHAPYPTVGGFLKFPDPEKQKEIIAKLTAVRPAVLNLIDTFLKAPLNQTQHIPYLALRGENYSFLAGQIVSTDGINIPSEDYRGQLNRVDLPYSHASAYTYKKGFYMTGALARLNLNKASLNPQTQKDAAQALQKFPSDNLYHNNLAQAIEILNAIDDSIAILSSTSFNPEPPVKPAVISGTGFGVIEAPRGILYHRLTIEDNVVKDAEILVPTGQNQLNIENDLKILVNRKLQQHTGKKHSGSGRMDSPGVELKQELTHDMEVLIRAYDPCMSCASHFLKINWN</sequence>
<evidence type="ECO:0000256" key="2">
    <source>
        <dbReference type="ARBA" id="ARBA00009292"/>
    </source>
</evidence>
<evidence type="ECO:0000256" key="6">
    <source>
        <dbReference type="PIRSR" id="PIRSR601501-1"/>
    </source>
</evidence>
<gene>
    <name evidence="7" type="ORF">UX85_C0004G0165</name>
</gene>
<comment type="similarity">
    <text evidence="2">Belongs to the [NiFe]/[NiFeSe] hydrogenase large subunit family.</text>
</comment>
<keyword evidence="6" id="KW-0460">Magnesium</keyword>
<keyword evidence="5" id="KW-0560">Oxidoreductase</keyword>
<feature type="binding site" evidence="6">
    <location>
        <position position="436"/>
    </location>
    <ligand>
        <name>Fe cation</name>
        <dbReference type="ChEBI" id="CHEBI:24875"/>
    </ligand>
</feature>
<dbReference type="Proteomes" id="UP000033860">
    <property type="component" value="Unassembled WGS sequence"/>
</dbReference>
<proteinExistence type="inferred from homology"/>
<dbReference type="PANTHER" id="PTHR43600:SF2">
    <property type="entry name" value="F420-NON-REDUCING HYDROGENASE VHU SUBUNIT A"/>
    <property type="match status" value="1"/>
</dbReference>
<dbReference type="InterPro" id="IPR001501">
    <property type="entry name" value="Ni-dep_hyd_lsu"/>
</dbReference>
<evidence type="ECO:0000313" key="7">
    <source>
        <dbReference type="EMBL" id="KKU61243.1"/>
    </source>
</evidence>
<reference evidence="7 8" key="1">
    <citation type="journal article" date="2015" name="Nature">
        <title>rRNA introns, odd ribosomes, and small enigmatic genomes across a large radiation of phyla.</title>
        <authorList>
            <person name="Brown C.T."/>
            <person name="Hug L.A."/>
            <person name="Thomas B.C."/>
            <person name="Sharon I."/>
            <person name="Castelle C.J."/>
            <person name="Singh A."/>
            <person name="Wilkins M.J."/>
            <person name="Williams K.H."/>
            <person name="Banfield J.F."/>
        </authorList>
    </citation>
    <scope>NUCLEOTIDE SEQUENCE [LARGE SCALE GENOMIC DNA]</scope>
</reference>
<dbReference type="GO" id="GO:0008901">
    <property type="term" value="F:ferredoxin hydrogenase activity"/>
    <property type="evidence" value="ECO:0007669"/>
    <property type="project" value="InterPro"/>
</dbReference>
<feature type="binding site" evidence="6">
    <location>
        <position position="439"/>
    </location>
    <ligand>
        <name>Mg(2+)</name>
        <dbReference type="ChEBI" id="CHEBI:18420"/>
    </ligand>
</feature>
<dbReference type="InterPro" id="IPR029014">
    <property type="entry name" value="NiFe-Hase_large"/>
</dbReference>
<feature type="binding site" evidence="6">
    <location>
        <position position="65"/>
    </location>
    <ligand>
        <name>Ni(2+)</name>
        <dbReference type="ChEBI" id="CHEBI:49786"/>
    </ligand>
</feature>
<comment type="caution">
    <text evidence="7">The sequence shown here is derived from an EMBL/GenBank/DDBJ whole genome shotgun (WGS) entry which is preliminary data.</text>
</comment>
<feature type="binding site" evidence="6">
    <location>
        <position position="68"/>
    </location>
    <ligand>
        <name>Ni(2+)</name>
        <dbReference type="ChEBI" id="CHEBI:49786"/>
    </ligand>
</feature>
<evidence type="ECO:0000256" key="1">
    <source>
        <dbReference type="ARBA" id="ARBA00001967"/>
    </source>
</evidence>
<evidence type="ECO:0000256" key="3">
    <source>
        <dbReference type="ARBA" id="ARBA00022596"/>
    </source>
</evidence>
<dbReference type="Gene3D" id="1.10.645.10">
    <property type="entry name" value="Cytochrome-c3 Hydrogenase, chain B"/>
    <property type="match status" value="1"/>
</dbReference>
<organism evidence="7 8">
    <name type="scientific">Candidatus Beckwithbacteria bacterium GW2011_GWB1_47_15</name>
    <dbReference type="NCBI Taxonomy" id="1618371"/>
    <lineage>
        <taxon>Bacteria</taxon>
        <taxon>Candidatus Beckwithiibacteriota</taxon>
    </lineage>
</organism>
<feature type="binding site" evidence="6">
    <location>
        <position position="371"/>
    </location>
    <ligand>
        <name>Mg(2+)</name>
        <dbReference type="ChEBI" id="CHEBI:18420"/>
    </ligand>
</feature>
<dbReference type="EMBL" id="LCNT01000004">
    <property type="protein sequence ID" value="KKU61243.1"/>
    <property type="molecule type" value="Genomic_DNA"/>
</dbReference>
<evidence type="ECO:0000256" key="5">
    <source>
        <dbReference type="ARBA" id="ARBA00023002"/>
    </source>
</evidence>
<dbReference type="PANTHER" id="PTHR43600">
    <property type="entry name" value="COENZYME F420 HYDROGENASE, SUBUNIT ALPHA"/>
    <property type="match status" value="1"/>
</dbReference>
<accession>A0A0G1U4K4</accession>
<keyword evidence="3 6" id="KW-0533">Nickel</keyword>
<dbReference type="InterPro" id="IPR018194">
    <property type="entry name" value="Ni-dep_hyd_lsu_Ni_BS"/>
</dbReference>
<dbReference type="GO" id="GO:0016151">
    <property type="term" value="F:nickel cation binding"/>
    <property type="evidence" value="ECO:0007669"/>
    <property type="project" value="InterPro"/>
</dbReference>
<dbReference type="AlphaFoldDB" id="A0A0G1U4K4"/>
<dbReference type="SUPFAM" id="SSF56762">
    <property type="entry name" value="HydB/Nqo4-like"/>
    <property type="match status" value="1"/>
</dbReference>
<keyword evidence="4 6" id="KW-0479">Metal-binding</keyword>
<feature type="binding site" evidence="6">
    <location>
        <position position="433"/>
    </location>
    <ligand>
        <name>Ni(2+)</name>
        <dbReference type="ChEBI" id="CHEBI:49786"/>
    </ligand>
</feature>
<evidence type="ECO:0000313" key="8">
    <source>
        <dbReference type="Proteomes" id="UP000033860"/>
    </source>
</evidence>
<comment type="cofactor">
    <cofactor evidence="1 6">
        <name>Ni(2+)</name>
        <dbReference type="ChEBI" id="CHEBI:49786"/>
    </cofactor>
</comment>
<evidence type="ECO:0000256" key="4">
    <source>
        <dbReference type="ARBA" id="ARBA00022723"/>
    </source>
</evidence>
<dbReference type="PROSITE" id="PS00508">
    <property type="entry name" value="NI_HGENASE_L_2"/>
    <property type="match status" value="1"/>
</dbReference>